<dbReference type="EMBL" id="PJKA01000004">
    <property type="protein sequence ID" value="PNC19436.1"/>
    <property type="molecule type" value="Genomic_DNA"/>
</dbReference>
<accession>A0A2N8HFY3</accession>
<sequence length="200" mass="22964">MVKEWLQCQNRKSYQLAEEIGIRPQTFYAQMSVRKISANTKKALAHIIPDLVSDPDLNAPPNAEGCDPKKLKIKEWLRGHGKTRQWLAEQCRVSVRTVHTWFAVRGSIPVTQSLFIDKLMSEGEPWNVQLSNTIPVSFSETEMSIIHKFQEHHPDIDLPQYGMHKILELCVNVLVQDERVRRTPFSGFTRKAEACAQQAE</sequence>
<comment type="caution">
    <text evidence="1">The sequence shown here is derived from an EMBL/GenBank/DDBJ whole genome shotgun (WGS) entry which is preliminary data.</text>
</comment>
<organism evidence="1 2">
    <name type="scientific">Akkermansia muciniphila</name>
    <dbReference type="NCBI Taxonomy" id="239935"/>
    <lineage>
        <taxon>Bacteria</taxon>
        <taxon>Pseudomonadati</taxon>
        <taxon>Verrucomicrobiota</taxon>
        <taxon>Verrucomicrobiia</taxon>
        <taxon>Verrucomicrobiales</taxon>
        <taxon>Akkermansiaceae</taxon>
        <taxon>Akkermansia</taxon>
    </lineage>
</organism>
<proteinExistence type="predicted"/>
<evidence type="ECO:0000313" key="1">
    <source>
        <dbReference type="EMBL" id="PNC19436.1"/>
    </source>
</evidence>
<dbReference type="InterPro" id="IPR010982">
    <property type="entry name" value="Lambda_DNA-bd_dom_sf"/>
</dbReference>
<evidence type="ECO:0000313" key="2">
    <source>
        <dbReference type="Proteomes" id="UP000236000"/>
    </source>
</evidence>
<reference evidence="1 2" key="1">
    <citation type="journal article" date="2017" name="BMC Genomics">
        <title>Genome sequencing of 39 Akkermansia muciniphila isolates reveals its population structure, genomic and functional diverisity, and global distribution in mammalian gut microbiotas.</title>
        <authorList>
            <person name="Guo X."/>
            <person name="Li S."/>
            <person name="Zhang J."/>
            <person name="Wu F."/>
            <person name="Li X."/>
            <person name="Wu D."/>
            <person name="Zhang M."/>
            <person name="Ou Z."/>
            <person name="Jie Z."/>
            <person name="Yan Q."/>
            <person name="Li P."/>
            <person name="Yi J."/>
            <person name="Peng Y."/>
        </authorList>
    </citation>
    <scope>NUCLEOTIDE SEQUENCE [LARGE SCALE GENOMIC DNA]</scope>
    <source>
        <strain evidence="1 2">GP24</strain>
    </source>
</reference>
<dbReference type="Proteomes" id="UP000236000">
    <property type="component" value="Unassembled WGS sequence"/>
</dbReference>
<name>A0A2N8HFY3_9BACT</name>
<dbReference type="AlphaFoldDB" id="A0A2N8HFY3"/>
<dbReference type="Gene3D" id="1.10.260.40">
    <property type="entry name" value="lambda repressor-like DNA-binding domains"/>
    <property type="match status" value="1"/>
</dbReference>
<dbReference type="GO" id="GO:0003677">
    <property type="term" value="F:DNA binding"/>
    <property type="evidence" value="ECO:0007669"/>
    <property type="project" value="InterPro"/>
</dbReference>
<gene>
    <name evidence="1" type="ORF">CXU22_02850</name>
</gene>
<protein>
    <submittedName>
        <fullName evidence="1">Uncharacterized protein</fullName>
    </submittedName>
</protein>